<evidence type="ECO:0000313" key="4">
    <source>
        <dbReference type="Proteomes" id="UP000187194"/>
    </source>
</evidence>
<comment type="caution">
    <text evidence="3">The sequence shown here is derived from an EMBL/GenBank/DDBJ whole genome shotgun (WGS) entry which is preliminary data.</text>
</comment>
<gene>
    <name evidence="3" type="ORF">BW685_23295</name>
</gene>
<sequence length="151" mass="15125">MRIRKAFSLMLLPAVLLPGLTALAAPDASRTGVDAGISAAPTPAPSTPVEPSDRTAPAPAATGAPTVHGDSLGVAMTPDQLDQHRGGDALIGQNYLTGAVTDNVANRVSTGSNSIADGSFANSSGLPTVIQNTGANVLIQNATVLNVRFGN</sequence>
<feature type="region of interest" description="Disordered" evidence="1">
    <location>
        <begin position="34"/>
        <end position="76"/>
    </location>
</feature>
<keyword evidence="2" id="KW-0732">Signal</keyword>
<protein>
    <submittedName>
        <fullName evidence="3">Uncharacterized protein</fullName>
    </submittedName>
</protein>
<dbReference type="Proteomes" id="UP000187194">
    <property type="component" value="Unassembled WGS sequence"/>
</dbReference>
<feature type="compositionally biased region" description="Low complexity" evidence="1">
    <location>
        <begin position="55"/>
        <end position="66"/>
    </location>
</feature>
<dbReference type="AlphaFoldDB" id="A0A1R1J7V4"/>
<name>A0A1R1J7V4_9BURK</name>
<evidence type="ECO:0000256" key="2">
    <source>
        <dbReference type="SAM" id="SignalP"/>
    </source>
</evidence>
<reference evidence="3 4" key="1">
    <citation type="submission" date="2017-01" db="EMBL/GenBank/DDBJ databases">
        <title>Phylogeographic, genomic and meropenem susceptibility analysis of Burkholderia ubonensis.</title>
        <authorList>
            <person name="Price E.P."/>
            <person name="Sarovich D.S."/>
            <person name="Webb J.R."/>
            <person name="Hall C.M."/>
            <person name="Sahl J.W."/>
            <person name="Kaestli M."/>
            <person name="Mayo M."/>
            <person name="Harrington G."/>
            <person name="Baker A.L."/>
            <person name="Sidak-Loftis L.C."/>
            <person name="Lummis M."/>
            <person name="Schupp J.M."/>
            <person name="Gillece J.D."/>
            <person name="Tuanyok A."/>
            <person name="Warner J."/>
            <person name="Busch J.D."/>
            <person name="Keim P."/>
            <person name="Currie B.J."/>
            <person name="Wagner D.M."/>
        </authorList>
    </citation>
    <scope>NUCLEOTIDE SEQUENCE [LARGE SCALE GENOMIC DNA]</scope>
    <source>
        <strain evidence="3 4">A21</strain>
    </source>
</reference>
<feature type="signal peptide" evidence="2">
    <location>
        <begin position="1"/>
        <end position="24"/>
    </location>
</feature>
<evidence type="ECO:0000313" key="3">
    <source>
        <dbReference type="EMBL" id="OMG71329.1"/>
    </source>
</evidence>
<proteinExistence type="predicted"/>
<feature type="chain" id="PRO_5012277499" evidence="2">
    <location>
        <begin position="25"/>
        <end position="151"/>
    </location>
</feature>
<accession>A0A1R1J7V4</accession>
<organism evidence="3 4">
    <name type="scientific">Burkholderia ubonensis</name>
    <dbReference type="NCBI Taxonomy" id="101571"/>
    <lineage>
        <taxon>Bacteria</taxon>
        <taxon>Pseudomonadati</taxon>
        <taxon>Pseudomonadota</taxon>
        <taxon>Betaproteobacteria</taxon>
        <taxon>Burkholderiales</taxon>
        <taxon>Burkholderiaceae</taxon>
        <taxon>Burkholderia</taxon>
        <taxon>Burkholderia cepacia complex</taxon>
    </lineage>
</organism>
<evidence type="ECO:0000256" key="1">
    <source>
        <dbReference type="SAM" id="MobiDB-lite"/>
    </source>
</evidence>
<dbReference type="EMBL" id="MTJZ01000034">
    <property type="protein sequence ID" value="OMG71329.1"/>
    <property type="molecule type" value="Genomic_DNA"/>
</dbReference>